<feature type="compositionally biased region" description="Basic and acidic residues" evidence="4">
    <location>
        <begin position="569"/>
        <end position="584"/>
    </location>
</feature>
<dbReference type="GO" id="GO:0005829">
    <property type="term" value="C:cytosol"/>
    <property type="evidence" value="ECO:0007669"/>
    <property type="project" value="TreeGrafter"/>
</dbReference>
<dbReference type="InterPro" id="IPR017896">
    <property type="entry name" value="4Fe4S_Fe-S-bd"/>
</dbReference>
<dbReference type="CDD" id="cd00038">
    <property type="entry name" value="CAP_ED"/>
    <property type="match status" value="2"/>
</dbReference>
<name>A0A2L0EX83_SORCE</name>
<dbReference type="PROSITE" id="PS51379">
    <property type="entry name" value="4FE4S_FER_2"/>
    <property type="match status" value="3"/>
</dbReference>
<keyword evidence="5" id="KW-0812">Transmembrane</keyword>
<dbReference type="Proteomes" id="UP000238348">
    <property type="component" value="Chromosome"/>
</dbReference>
<dbReference type="CDD" id="cd16367">
    <property type="entry name" value="DMSOR_beta_like"/>
    <property type="match status" value="1"/>
</dbReference>
<feature type="transmembrane region" description="Helical" evidence="5">
    <location>
        <begin position="533"/>
        <end position="553"/>
    </location>
</feature>
<dbReference type="Pfam" id="PF00027">
    <property type="entry name" value="cNMP_binding"/>
    <property type="match status" value="2"/>
</dbReference>
<keyword evidence="3" id="KW-0411">Iron-sulfur</keyword>
<evidence type="ECO:0000259" key="7">
    <source>
        <dbReference type="PROSITE" id="PS51379"/>
    </source>
</evidence>
<dbReference type="EMBL" id="CP012673">
    <property type="protein sequence ID" value="AUX43908.1"/>
    <property type="molecule type" value="Genomic_DNA"/>
</dbReference>
<dbReference type="GO" id="GO:0003700">
    <property type="term" value="F:DNA-binding transcription factor activity"/>
    <property type="evidence" value="ECO:0007669"/>
    <property type="project" value="TreeGrafter"/>
</dbReference>
<evidence type="ECO:0000256" key="5">
    <source>
        <dbReference type="SAM" id="Phobius"/>
    </source>
</evidence>
<evidence type="ECO:0008006" key="10">
    <source>
        <dbReference type="Google" id="ProtNLM"/>
    </source>
</evidence>
<evidence type="ECO:0000313" key="9">
    <source>
        <dbReference type="Proteomes" id="UP000238348"/>
    </source>
</evidence>
<organism evidence="8 9">
    <name type="scientific">Sorangium cellulosum</name>
    <name type="common">Polyangium cellulosum</name>
    <dbReference type="NCBI Taxonomy" id="56"/>
    <lineage>
        <taxon>Bacteria</taxon>
        <taxon>Pseudomonadati</taxon>
        <taxon>Myxococcota</taxon>
        <taxon>Polyangia</taxon>
        <taxon>Polyangiales</taxon>
        <taxon>Polyangiaceae</taxon>
        <taxon>Sorangium</taxon>
    </lineage>
</organism>
<keyword evidence="2" id="KW-0408">Iron</keyword>
<dbReference type="AlphaFoldDB" id="A0A2L0EX83"/>
<dbReference type="InterPro" id="IPR050397">
    <property type="entry name" value="Env_Response_Regulators"/>
</dbReference>
<dbReference type="Gene3D" id="2.60.120.10">
    <property type="entry name" value="Jelly Rolls"/>
    <property type="match status" value="2"/>
</dbReference>
<dbReference type="InterPro" id="IPR018490">
    <property type="entry name" value="cNMP-bd_dom_sf"/>
</dbReference>
<feature type="transmembrane region" description="Helical" evidence="5">
    <location>
        <begin position="598"/>
        <end position="616"/>
    </location>
</feature>
<dbReference type="SUPFAM" id="SSF51206">
    <property type="entry name" value="cAMP-binding domain-like"/>
    <property type="match status" value="2"/>
</dbReference>
<dbReference type="Pfam" id="PF13247">
    <property type="entry name" value="Fer4_11"/>
    <property type="match status" value="1"/>
</dbReference>
<dbReference type="InterPro" id="IPR017900">
    <property type="entry name" value="4Fe4S_Fe_S_CS"/>
</dbReference>
<keyword evidence="5" id="KW-0472">Membrane</keyword>
<evidence type="ECO:0000256" key="1">
    <source>
        <dbReference type="ARBA" id="ARBA00022723"/>
    </source>
</evidence>
<dbReference type="PROSITE" id="PS50042">
    <property type="entry name" value="CNMP_BINDING_3"/>
    <property type="match status" value="2"/>
</dbReference>
<feature type="transmembrane region" description="Helical" evidence="5">
    <location>
        <begin position="628"/>
        <end position="651"/>
    </location>
</feature>
<dbReference type="OrthoDB" id="9789030at2"/>
<proteinExistence type="predicted"/>
<dbReference type="PROSITE" id="PS00198">
    <property type="entry name" value="4FE4S_FER_1"/>
    <property type="match status" value="1"/>
</dbReference>
<dbReference type="InterPro" id="IPR014710">
    <property type="entry name" value="RmlC-like_jellyroll"/>
</dbReference>
<keyword evidence="1" id="KW-0479">Metal-binding</keyword>
<feature type="domain" description="4Fe-4S ferredoxin-type" evidence="7">
    <location>
        <begin position="365"/>
        <end position="396"/>
    </location>
</feature>
<dbReference type="Gene3D" id="3.30.70.20">
    <property type="match status" value="2"/>
</dbReference>
<dbReference type="GO" id="GO:0046872">
    <property type="term" value="F:metal ion binding"/>
    <property type="evidence" value="ECO:0007669"/>
    <property type="project" value="UniProtKB-KW"/>
</dbReference>
<dbReference type="PANTHER" id="PTHR24567">
    <property type="entry name" value="CRP FAMILY TRANSCRIPTIONAL REGULATORY PROTEIN"/>
    <property type="match status" value="1"/>
</dbReference>
<evidence type="ECO:0000259" key="6">
    <source>
        <dbReference type="PROSITE" id="PS50042"/>
    </source>
</evidence>
<dbReference type="InterPro" id="IPR000595">
    <property type="entry name" value="cNMP-bd_dom"/>
</dbReference>
<protein>
    <recommendedName>
        <fullName evidence="10">Cyclic nucleotide-binding domain-containing protein</fullName>
    </recommendedName>
</protein>
<sequence length="796" mass="83815">MSPSDDGLGDARRAGLERPGAFPPAVFNAPLLRGLDERARREIAEAGRLRSLALDEVAYRAGEAGGAFFVVASGRLSLRATRRGDDRETEVRAAAPGDVLGEEAVVGAPRRTTAVALAPSVIAEIPVHLFRRAAGRSGKAEIAEKLERALRRSATRDLLSTLAFTRDLEPEDIEILLDAVSHRRFERGQAVYRQGDPAAELWLIAEGMVQIQTEEGDRIHVRAYLTRGDFFGDVELGGGRRRAASAVASGAATLLSVPAKTFAALARRHPDLIPRLRRITGEQHAAQEAVVAGHAQGHTAHVFRDLYRLEVARSLLVIDLETCARCGHCAWSCADVHGVSRLVRRGDKVIARVDDGGQAAGQGAPRSLLLPNSCQHCESPACMIECPTGAIGKDTGGEVFIRDALCTGCGACAKACPWENIAIAPRPAAAPRPGGAGFEDLAVKCDLCRGHVAPACVEACPTGSLFRVNPAEEIADVRDLLGGARREHARGAGAGGPRSDAALLAGSAIAAAGIGAAGLLAHAAGAARPGDGAAWAAGAAAAAGVALLLLYAVPKRAARWSWMRRLRRGGERGEHGDGGERDDAGDAAPVRSRLRPQLSAHLAIGLVTAGLALAHAPWPRSGRPTLGAALHLVFWATAAAGAFTAVAYRVAPRRLARIERTAALPEDFAAARREHLDRFYREVSGRSDLVKKLVEKVLVPYLQRPLGPLALLASGRSLREEERALRARIDAILEGRGAERLAGLAELIRIAVELRALPAQRALLGALRAGLPAHIVSFGVAAALLVLHALTAGARP</sequence>
<gene>
    <name evidence="8" type="ORF">SOCE26_053640</name>
</gene>
<evidence type="ECO:0000256" key="3">
    <source>
        <dbReference type="ARBA" id="ARBA00023014"/>
    </source>
</evidence>
<feature type="domain" description="4Fe-4S ferredoxin-type" evidence="7">
    <location>
        <begin position="397"/>
        <end position="426"/>
    </location>
</feature>
<evidence type="ECO:0000256" key="4">
    <source>
        <dbReference type="SAM" id="MobiDB-lite"/>
    </source>
</evidence>
<accession>A0A2L0EX83</accession>
<feature type="domain" description="Cyclic nucleotide-binding" evidence="6">
    <location>
        <begin position="31"/>
        <end position="137"/>
    </location>
</feature>
<reference evidence="8 9" key="1">
    <citation type="submission" date="2015-09" db="EMBL/GenBank/DDBJ databases">
        <title>Sorangium comparison.</title>
        <authorList>
            <person name="Zaburannyi N."/>
            <person name="Bunk B."/>
            <person name="Overmann J."/>
            <person name="Mueller R."/>
        </authorList>
    </citation>
    <scope>NUCLEOTIDE SEQUENCE [LARGE SCALE GENOMIC DNA]</scope>
    <source>
        <strain evidence="8 9">So ce26</strain>
    </source>
</reference>
<dbReference type="RefSeq" id="WP_104982516.1">
    <property type="nucleotide sequence ID" value="NZ_CP012673.1"/>
</dbReference>
<feature type="domain" description="Cyclic nucleotide-binding" evidence="6">
    <location>
        <begin position="164"/>
        <end position="265"/>
    </location>
</feature>
<evidence type="ECO:0000313" key="8">
    <source>
        <dbReference type="EMBL" id="AUX43908.1"/>
    </source>
</evidence>
<dbReference type="PANTHER" id="PTHR24567:SF74">
    <property type="entry name" value="HTH-TYPE TRANSCRIPTIONAL REGULATOR ARCR"/>
    <property type="match status" value="1"/>
</dbReference>
<evidence type="ECO:0000256" key="2">
    <source>
        <dbReference type="ARBA" id="ARBA00023004"/>
    </source>
</evidence>
<feature type="domain" description="4Fe-4S ferredoxin-type" evidence="7">
    <location>
        <begin position="314"/>
        <end position="345"/>
    </location>
</feature>
<dbReference type="SUPFAM" id="SSF54862">
    <property type="entry name" value="4Fe-4S ferredoxins"/>
    <property type="match status" value="1"/>
</dbReference>
<dbReference type="GO" id="GO:0051536">
    <property type="term" value="F:iron-sulfur cluster binding"/>
    <property type="evidence" value="ECO:0007669"/>
    <property type="project" value="UniProtKB-KW"/>
</dbReference>
<keyword evidence="5" id="KW-1133">Transmembrane helix</keyword>
<feature type="region of interest" description="Disordered" evidence="4">
    <location>
        <begin position="569"/>
        <end position="588"/>
    </location>
</feature>
<feature type="transmembrane region" description="Helical" evidence="5">
    <location>
        <begin position="771"/>
        <end position="790"/>
    </location>
</feature>
<dbReference type="SMART" id="SM00100">
    <property type="entry name" value="cNMP"/>
    <property type="match status" value="2"/>
</dbReference>